<gene>
    <name evidence="1" type="ORF">MMEN_LOCUS13767</name>
</gene>
<sequence>MPSNPIPVVTKFIQNTSSSSYDLLITNVADNNEGVCYCGTIEKKTEKIEKITPGDGCRCNITTRLTI</sequence>
<dbReference type="EMBL" id="CAJRST010016668">
    <property type="protein sequence ID" value="CAG5938905.1"/>
    <property type="molecule type" value="Genomic_DNA"/>
</dbReference>
<evidence type="ECO:0000313" key="2">
    <source>
        <dbReference type="Proteomes" id="UP000677803"/>
    </source>
</evidence>
<reference evidence="1" key="1">
    <citation type="submission" date="2021-05" db="EMBL/GenBank/DDBJ databases">
        <authorList>
            <person name="Tigano A."/>
        </authorList>
    </citation>
    <scope>NUCLEOTIDE SEQUENCE</scope>
</reference>
<dbReference type="AlphaFoldDB" id="A0A8S4B736"/>
<organism evidence="1 2">
    <name type="scientific">Menidia menidia</name>
    <name type="common">Atlantic silverside</name>
    <dbReference type="NCBI Taxonomy" id="238744"/>
    <lineage>
        <taxon>Eukaryota</taxon>
        <taxon>Metazoa</taxon>
        <taxon>Chordata</taxon>
        <taxon>Craniata</taxon>
        <taxon>Vertebrata</taxon>
        <taxon>Euteleostomi</taxon>
        <taxon>Actinopterygii</taxon>
        <taxon>Neopterygii</taxon>
        <taxon>Teleostei</taxon>
        <taxon>Neoteleostei</taxon>
        <taxon>Acanthomorphata</taxon>
        <taxon>Ovalentaria</taxon>
        <taxon>Atherinomorphae</taxon>
        <taxon>Atheriniformes</taxon>
        <taxon>Atherinopsidae</taxon>
        <taxon>Menidiinae</taxon>
        <taxon>Menidia</taxon>
    </lineage>
</organism>
<name>A0A8S4B736_9TELE</name>
<proteinExistence type="predicted"/>
<dbReference type="Proteomes" id="UP000677803">
    <property type="component" value="Unassembled WGS sequence"/>
</dbReference>
<accession>A0A8S4B736</accession>
<comment type="caution">
    <text evidence="1">The sequence shown here is derived from an EMBL/GenBank/DDBJ whole genome shotgun (WGS) entry which is preliminary data.</text>
</comment>
<evidence type="ECO:0000313" key="1">
    <source>
        <dbReference type="EMBL" id="CAG5938905.1"/>
    </source>
</evidence>
<keyword evidence="2" id="KW-1185">Reference proteome</keyword>
<feature type="non-terminal residue" evidence="1">
    <location>
        <position position="1"/>
    </location>
</feature>
<protein>
    <submittedName>
        <fullName evidence="1">(Atlantic silverside) hypothetical protein</fullName>
    </submittedName>
</protein>